<dbReference type="Proteomes" id="UP000294535">
    <property type="component" value="Unassembled WGS sequence"/>
</dbReference>
<reference evidence="2 3" key="1">
    <citation type="submission" date="2019-03" db="EMBL/GenBank/DDBJ databases">
        <title>Genomic Encyclopedia of Type Strains, Phase III (KMG-III): the genomes of soil and plant-associated and newly described type strains.</title>
        <authorList>
            <person name="Whitman W."/>
        </authorList>
    </citation>
    <scope>NUCLEOTIDE SEQUENCE [LARGE SCALE GENOMIC DNA]</scope>
    <source>
        <strain evidence="2 3">CECT 8446</strain>
    </source>
</reference>
<keyword evidence="1" id="KW-0812">Transmembrane</keyword>
<accession>A0A4R6T0B1</accession>
<gene>
    <name evidence="2" type="ORF">DFQ04_3623</name>
</gene>
<keyword evidence="1" id="KW-0472">Membrane</keyword>
<dbReference type="EMBL" id="SNYF01000011">
    <property type="protein sequence ID" value="TDQ13587.1"/>
    <property type="molecule type" value="Genomic_DNA"/>
</dbReference>
<evidence type="ECO:0000313" key="2">
    <source>
        <dbReference type="EMBL" id="TDQ13587.1"/>
    </source>
</evidence>
<comment type="caution">
    <text evidence="2">The sequence shown here is derived from an EMBL/GenBank/DDBJ whole genome shotgun (WGS) entry which is preliminary data.</text>
</comment>
<dbReference type="AlphaFoldDB" id="A0A4R6T0B1"/>
<keyword evidence="3" id="KW-1185">Reference proteome</keyword>
<feature type="transmembrane region" description="Helical" evidence="1">
    <location>
        <begin position="14"/>
        <end position="33"/>
    </location>
</feature>
<dbReference type="OrthoDB" id="2382185at2"/>
<keyword evidence="1" id="KW-1133">Transmembrane helix</keyword>
<evidence type="ECO:0000256" key="1">
    <source>
        <dbReference type="SAM" id="Phobius"/>
    </source>
</evidence>
<dbReference type="RefSeq" id="WP_133558407.1">
    <property type="nucleotide sequence ID" value="NZ_SNYF01000011.1"/>
</dbReference>
<name>A0A4R6T0B1_9BACT</name>
<organism evidence="2 3">
    <name type="scientific">Algoriphagus boseongensis</name>
    <dbReference type="NCBI Taxonomy" id="1442587"/>
    <lineage>
        <taxon>Bacteria</taxon>
        <taxon>Pseudomonadati</taxon>
        <taxon>Bacteroidota</taxon>
        <taxon>Cytophagia</taxon>
        <taxon>Cytophagales</taxon>
        <taxon>Cyclobacteriaceae</taxon>
        <taxon>Algoriphagus</taxon>
    </lineage>
</organism>
<proteinExistence type="predicted"/>
<sequence>MNQTKTLEMFSDSFVFLFKLLTLSIFSSIIFSCTPEKKLIIPQEPTIWVVSEIYVPNEEKFNGMVGYKIIPVNPGNINARPTWKLDHKGKYEVGQKVDFLPLSDNKTASK</sequence>
<dbReference type="PROSITE" id="PS51257">
    <property type="entry name" value="PROKAR_LIPOPROTEIN"/>
    <property type="match status" value="1"/>
</dbReference>
<protein>
    <submittedName>
        <fullName evidence="2">Uncharacterized protein</fullName>
    </submittedName>
</protein>
<evidence type="ECO:0000313" key="3">
    <source>
        <dbReference type="Proteomes" id="UP000294535"/>
    </source>
</evidence>